<keyword evidence="9" id="KW-0221">Differentiation</keyword>
<dbReference type="Gene3D" id="1.20.930.10">
    <property type="entry name" value="Conserved domain common to transcription factors TFIIS, elongin A, CRSP70"/>
    <property type="match status" value="1"/>
</dbReference>
<dbReference type="GO" id="GO:0005509">
    <property type="term" value="F:calcium ion binding"/>
    <property type="evidence" value="ECO:0007669"/>
    <property type="project" value="InterPro"/>
</dbReference>
<dbReference type="SMART" id="SM00510">
    <property type="entry name" value="TFS2M"/>
    <property type="match status" value="1"/>
</dbReference>
<dbReference type="InterPro" id="IPR001881">
    <property type="entry name" value="EGF-like_Ca-bd_dom"/>
</dbReference>
<keyword evidence="13" id="KW-0325">Glycoprotein</keyword>
<evidence type="ECO:0000256" key="10">
    <source>
        <dbReference type="ARBA" id="ARBA00022837"/>
    </source>
</evidence>
<dbReference type="InterPro" id="IPR049883">
    <property type="entry name" value="NOTCH1_EGF-like"/>
</dbReference>
<feature type="chain" id="PRO_5041328324" evidence="17">
    <location>
        <begin position="20"/>
        <end position="709"/>
    </location>
</feature>
<feature type="domain" description="EGF-like" evidence="18">
    <location>
        <begin position="80"/>
        <end position="119"/>
    </location>
</feature>
<dbReference type="InterPro" id="IPR052235">
    <property type="entry name" value="Nephronectin_domain"/>
</dbReference>
<evidence type="ECO:0000256" key="13">
    <source>
        <dbReference type="ARBA" id="ARBA00023180"/>
    </source>
</evidence>
<dbReference type="SUPFAM" id="SSF57783">
    <property type="entry name" value="Zinc beta-ribbon"/>
    <property type="match status" value="1"/>
</dbReference>
<keyword evidence="3" id="KW-0217">Developmental protein</keyword>
<dbReference type="FunFam" id="2.10.25.10:FF:000476">
    <property type="entry name" value="nephronectin isoform X1"/>
    <property type="match status" value="1"/>
</dbReference>
<dbReference type="SUPFAM" id="SSF46942">
    <property type="entry name" value="Elongation factor TFIIS domain 2"/>
    <property type="match status" value="1"/>
</dbReference>
<evidence type="ECO:0000256" key="16">
    <source>
        <dbReference type="SAM" id="MobiDB-lite"/>
    </source>
</evidence>
<dbReference type="AlphaFoldDB" id="A0AA40LV33"/>
<protein>
    <submittedName>
        <fullName evidence="21">Uncharacterized protein</fullName>
    </submittedName>
</protein>
<keyword evidence="7 17" id="KW-0732">Signal</keyword>
<dbReference type="SMART" id="SM00181">
    <property type="entry name" value="EGF"/>
    <property type="match status" value="4"/>
</dbReference>
<feature type="domain" description="EGF-like" evidence="18">
    <location>
        <begin position="160"/>
        <end position="198"/>
    </location>
</feature>
<dbReference type="InterPro" id="IPR000152">
    <property type="entry name" value="EGF-type_Asp/Asn_hydroxyl_site"/>
</dbReference>
<dbReference type="Gene3D" id="2.10.25.10">
    <property type="entry name" value="Laminin"/>
    <property type="match status" value="4"/>
</dbReference>
<feature type="domain" description="EGF-like" evidence="18">
    <location>
        <begin position="205"/>
        <end position="245"/>
    </location>
</feature>
<feature type="signal peptide" evidence="17">
    <location>
        <begin position="1"/>
        <end position="19"/>
    </location>
</feature>
<name>A0AA40LV33_CNENI</name>
<dbReference type="PANTHER" id="PTHR24050:SF24">
    <property type="entry name" value="EPIDERMAL GROWTH FACTOR-LIKE PROTEIN 6"/>
    <property type="match status" value="1"/>
</dbReference>
<evidence type="ECO:0000313" key="21">
    <source>
        <dbReference type="EMBL" id="KAK1347055.1"/>
    </source>
</evidence>
<proteinExistence type="inferred from homology"/>
<dbReference type="EMBL" id="JAULJE010000001">
    <property type="protein sequence ID" value="KAK1347055.1"/>
    <property type="molecule type" value="Genomic_DNA"/>
</dbReference>
<feature type="region of interest" description="Disordered" evidence="16">
    <location>
        <begin position="494"/>
        <end position="525"/>
    </location>
</feature>
<dbReference type="SUPFAM" id="SSF47676">
    <property type="entry name" value="Conserved domain common to transcription factors TFIIS, elongin A, CRSP70"/>
    <property type="match status" value="1"/>
</dbReference>
<dbReference type="Gene3D" id="2.20.25.10">
    <property type="match status" value="1"/>
</dbReference>
<dbReference type="GO" id="GO:0006351">
    <property type="term" value="P:DNA-templated transcription"/>
    <property type="evidence" value="ECO:0007669"/>
    <property type="project" value="InterPro"/>
</dbReference>
<dbReference type="GO" id="GO:0007155">
    <property type="term" value="P:cell adhesion"/>
    <property type="evidence" value="ECO:0007669"/>
    <property type="project" value="UniProtKB-KW"/>
</dbReference>
<keyword evidence="4" id="KW-0964">Secreted</keyword>
<feature type="compositionally biased region" description="Basic and acidic residues" evidence="16">
    <location>
        <begin position="317"/>
        <end position="345"/>
    </location>
</feature>
<organism evidence="21 22">
    <name type="scientific">Cnephaeus nilssonii</name>
    <name type="common">Northern bat</name>
    <name type="synonym">Eptesicus nilssonii</name>
    <dbReference type="NCBI Taxonomy" id="3371016"/>
    <lineage>
        <taxon>Eukaryota</taxon>
        <taxon>Metazoa</taxon>
        <taxon>Chordata</taxon>
        <taxon>Craniata</taxon>
        <taxon>Vertebrata</taxon>
        <taxon>Euteleostomi</taxon>
        <taxon>Mammalia</taxon>
        <taxon>Eutheria</taxon>
        <taxon>Laurasiatheria</taxon>
        <taxon>Chiroptera</taxon>
        <taxon>Yangochiroptera</taxon>
        <taxon>Vespertilionidae</taxon>
        <taxon>Cnephaeus</taxon>
    </lineage>
</organism>
<evidence type="ECO:0000256" key="5">
    <source>
        <dbReference type="ARBA" id="ARBA00022530"/>
    </source>
</evidence>
<evidence type="ECO:0000256" key="14">
    <source>
        <dbReference type="PROSITE-ProRule" id="PRU00076"/>
    </source>
</evidence>
<dbReference type="Pfam" id="PF08711">
    <property type="entry name" value="Med26"/>
    <property type="match status" value="1"/>
</dbReference>
<dbReference type="InterPro" id="IPR035441">
    <property type="entry name" value="TFIIS/LEDGF_dom_sf"/>
</dbReference>
<dbReference type="FunFam" id="2.10.25.10:FF:000038">
    <property type="entry name" value="Fibrillin 2"/>
    <property type="match status" value="2"/>
</dbReference>
<evidence type="ECO:0000259" key="18">
    <source>
        <dbReference type="PROSITE" id="PS50026"/>
    </source>
</evidence>
<keyword evidence="22" id="KW-1185">Reference proteome</keyword>
<keyword evidence="12" id="KW-1015">Disulfide bond</keyword>
<comment type="similarity">
    <text evidence="2">Belongs to the nephronectin family.</text>
</comment>
<dbReference type="SUPFAM" id="SSF57184">
    <property type="entry name" value="Growth factor receptor domain"/>
    <property type="match status" value="1"/>
</dbReference>
<dbReference type="InterPro" id="IPR018097">
    <property type="entry name" value="EGF_Ca-bd_CS"/>
</dbReference>
<evidence type="ECO:0000256" key="4">
    <source>
        <dbReference type="ARBA" id="ARBA00022525"/>
    </source>
</evidence>
<dbReference type="Pfam" id="PF07500">
    <property type="entry name" value="TFIIS_M"/>
    <property type="match status" value="1"/>
</dbReference>
<dbReference type="Pfam" id="PF07645">
    <property type="entry name" value="EGF_CA"/>
    <property type="match status" value="3"/>
</dbReference>
<dbReference type="PROSITE" id="PS50026">
    <property type="entry name" value="EGF_3"/>
    <property type="match status" value="3"/>
</dbReference>
<keyword evidence="15" id="KW-0539">Nucleus</keyword>
<evidence type="ECO:0000256" key="15">
    <source>
        <dbReference type="PROSITE-ProRule" id="PRU00649"/>
    </source>
</evidence>
<gene>
    <name evidence="21" type="ORF">QTO34_000918</name>
</gene>
<evidence type="ECO:0000256" key="1">
    <source>
        <dbReference type="ARBA" id="ARBA00004498"/>
    </source>
</evidence>
<keyword evidence="11" id="KW-0130">Cell adhesion</keyword>
<feature type="region of interest" description="Disordered" evidence="16">
    <location>
        <begin position="285"/>
        <end position="345"/>
    </location>
</feature>
<dbReference type="PROSITE" id="PS01186">
    <property type="entry name" value="EGF_2"/>
    <property type="match status" value="1"/>
</dbReference>
<dbReference type="SMART" id="SM00179">
    <property type="entry name" value="EGF_CA"/>
    <property type="match status" value="3"/>
</dbReference>
<dbReference type="InterPro" id="IPR000742">
    <property type="entry name" value="EGF"/>
</dbReference>
<evidence type="ECO:0000313" key="22">
    <source>
        <dbReference type="Proteomes" id="UP001177744"/>
    </source>
</evidence>
<dbReference type="PANTHER" id="PTHR24050">
    <property type="entry name" value="PA14 DOMAIN-CONTAINING PROTEIN"/>
    <property type="match status" value="1"/>
</dbReference>
<accession>A0AA40LV33</accession>
<dbReference type="Proteomes" id="UP001177744">
    <property type="component" value="Unassembled WGS sequence"/>
</dbReference>
<dbReference type="PROSITE" id="PS51319">
    <property type="entry name" value="TFIIS_N"/>
    <property type="match status" value="1"/>
</dbReference>
<feature type="domain" description="TFIIS N-terminal" evidence="19">
    <location>
        <begin position="362"/>
        <end position="439"/>
    </location>
</feature>
<dbReference type="PROSITE" id="PS51321">
    <property type="entry name" value="TFIIS_CENTRAL"/>
    <property type="match status" value="1"/>
</dbReference>
<dbReference type="InterPro" id="IPR009030">
    <property type="entry name" value="Growth_fac_rcpt_cys_sf"/>
</dbReference>
<evidence type="ECO:0000256" key="17">
    <source>
        <dbReference type="SAM" id="SignalP"/>
    </source>
</evidence>
<evidence type="ECO:0000256" key="9">
    <source>
        <dbReference type="ARBA" id="ARBA00022782"/>
    </source>
</evidence>
<keyword evidence="10" id="KW-0106">Calcium</keyword>
<dbReference type="GO" id="GO:0005634">
    <property type="term" value="C:nucleus"/>
    <property type="evidence" value="ECO:0007669"/>
    <property type="project" value="UniProtKB-SubCell"/>
</dbReference>
<evidence type="ECO:0000259" key="20">
    <source>
        <dbReference type="PROSITE" id="PS51321"/>
    </source>
</evidence>
<evidence type="ECO:0000256" key="2">
    <source>
        <dbReference type="ARBA" id="ARBA00009738"/>
    </source>
</evidence>
<dbReference type="PROSITE" id="PS01187">
    <property type="entry name" value="EGF_CA"/>
    <property type="match status" value="1"/>
</dbReference>
<dbReference type="CDD" id="cd00054">
    <property type="entry name" value="EGF_CA"/>
    <property type="match status" value="2"/>
</dbReference>
<keyword evidence="5" id="KW-0272">Extracellular matrix</keyword>
<dbReference type="GO" id="GO:0030154">
    <property type="term" value="P:cell differentiation"/>
    <property type="evidence" value="ECO:0007669"/>
    <property type="project" value="UniProtKB-KW"/>
</dbReference>
<keyword evidence="6 14" id="KW-0245">EGF-like domain</keyword>
<dbReference type="PROSITE" id="PS00010">
    <property type="entry name" value="ASX_HYDROXYL"/>
    <property type="match status" value="3"/>
</dbReference>
<keyword evidence="8" id="KW-0677">Repeat</keyword>
<evidence type="ECO:0000256" key="7">
    <source>
        <dbReference type="ARBA" id="ARBA00022729"/>
    </source>
</evidence>
<evidence type="ECO:0000256" key="11">
    <source>
        <dbReference type="ARBA" id="ARBA00022889"/>
    </source>
</evidence>
<comment type="caution">
    <text evidence="14">Lacks conserved residue(s) required for the propagation of feature annotation.</text>
</comment>
<reference evidence="21" key="1">
    <citation type="submission" date="2023-06" db="EMBL/GenBank/DDBJ databases">
        <title>Reference genome for the Northern bat (Eptesicus nilssonii), a most northern bat species.</title>
        <authorList>
            <person name="Laine V.N."/>
            <person name="Pulliainen A.T."/>
            <person name="Lilley T.M."/>
        </authorList>
    </citation>
    <scope>NUCLEOTIDE SEQUENCE</scope>
    <source>
        <strain evidence="21">BLF_Eptnil</strain>
        <tissue evidence="21">Kidney</tissue>
    </source>
</reference>
<comment type="caution">
    <text evidence="21">The sequence shown here is derived from an EMBL/GenBank/DDBJ whole genome shotgun (WGS) entry which is preliminary data.</text>
</comment>
<evidence type="ECO:0000256" key="8">
    <source>
        <dbReference type="ARBA" id="ARBA00022737"/>
    </source>
</evidence>
<sequence length="709" mass="79268">MRSPWALALPLLLPWVAGGLENAARAAVANQWSADHWWSVRSESPRGHGLSALEPGLCRYGTKLACCYGWRRGSKGVCEDVNECGEKPRPCQHRCVNTHGSYKCFCLSGHMLMPDATCANSRTCAMTYCQYSCEDTEEGPQCLCPSSGLHLAPNGRVCIDIDECASGEAVCPYNRRCVNTFGSYYCKCHVGFELKYISGRYDCVDINECAVNTHTCSLYANCLNTQGSFKCKCKQGYKGSGLQCSVIPEKSVKEVLRAPGTIKDRIKKLLAHKNSMKKTVKIKNTIVEPAGTPAPKGNLQPFDSEESVSRDGNPNGGKRENEERKKEGLEEEKREETALKNHVEQERSLRGDVFSVKMSTKPQLAARASLIEQLMSEGNFEDLGNHLTELETLHVTKEHLQQTHVVRAVYRVLKNCPTVALKKKAKCLLSKWKAVYQDPYFKPKDSPTFFPAGGKAKHSGLNYDSRPDETVGGSSSDSLLSSQDVLAKATEMIAPENSPSGMECQEEHVKGGDPQSTDQRSSELLHPAVPVRMKCTELLYEALTSSSADQPKAELWQNFAREIEEHVFNLYPKNLKKYKTCIRSKVANLKNPKNSHLQQNLLSGTMSPREFAEMTVMDMASKELKQLRASYTESGIQEHCLPQVMEGTPTEKIKCRRCEKFNCKVTVIDRGTLFLPSWVRNSNPDEQMMTYVICNECGEQWYHSNWVCL</sequence>
<evidence type="ECO:0000259" key="19">
    <source>
        <dbReference type="PROSITE" id="PS51319"/>
    </source>
</evidence>
<dbReference type="Gene3D" id="1.10.472.30">
    <property type="entry name" value="Transcription elongation factor S-II, central domain"/>
    <property type="match status" value="1"/>
</dbReference>
<evidence type="ECO:0000256" key="3">
    <source>
        <dbReference type="ARBA" id="ARBA00022473"/>
    </source>
</evidence>
<dbReference type="InterPro" id="IPR003618">
    <property type="entry name" value="TFIIS_cen_dom"/>
</dbReference>
<evidence type="ECO:0000256" key="12">
    <source>
        <dbReference type="ARBA" id="ARBA00023157"/>
    </source>
</evidence>
<feature type="domain" description="TFIIS central" evidence="20">
    <location>
        <begin position="531"/>
        <end position="647"/>
    </location>
</feature>
<dbReference type="InterPro" id="IPR017923">
    <property type="entry name" value="TFIIS_N"/>
</dbReference>
<comment type="subcellular location">
    <subcellularLocation>
        <location evidence="15">Nucleus</location>
    </subcellularLocation>
    <subcellularLocation>
        <location evidence="1">Secreted</location>
        <location evidence="1">Extracellular space</location>
        <location evidence="1">Extracellular matrix</location>
    </subcellularLocation>
</comment>
<evidence type="ECO:0000256" key="6">
    <source>
        <dbReference type="ARBA" id="ARBA00022536"/>
    </source>
</evidence>
<dbReference type="InterPro" id="IPR036575">
    <property type="entry name" value="TFIIS_cen_dom_sf"/>
</dbReference>
<dbReference type="SUPFAM" id="SSF57196">
    <property type="entry name" value="EGF/Laminin"/>
    <property type="match status" value="1"/>
</dbReference>